<dbReference type="AlphaFoldDB" id="A0A382B6I8"/>
<dbReference type="EMBL" id="UINC01028415">
    <property type="protein sequence ID" value="SVB09358.1"/>
    <property type="molecule type" value="Genomic_DNA"/>
</dbReference>
<gene>
    <name evidence="1" type="ORF">METZ01_LOCUS162212</name>
</gene>
<evidence type="ECO:0008006" key="2">
    <source>
        <dbReference type="Google" id="ProtNLM"/>
    </source>
</evidence>
<sequence length="213" mass="22937">MTPWEIHALEVSNCNCAYGCPCQFNALPTTGTCEAAVGMTIQKGHYGDVSLDGLNVAMTVKWPGPIHEGNGEKQIIIDERASGEQRTALEAIISGQDTEDMATIFWVINAMTTTNHETLYKPITVEGDMEARKGQVLVGDVFELEAEPIKNPVTGAEHRARIDIPHGFEFTIAEMASGTATTHGVVELPNNKGTHSHIAELHLNNSGVMKAAA</sequence>
<dbReference type="InterPro" id="IPR009758">
    <property type="entry name" value="DUF1326"/>
</dbReference>
<protein>
    <recommendedName>
        <fullName evidence="2">DUF1326 domain-containing protein</fullName>
    </recommendedName>
</protein>
<dbReference type="InterPro" id="IPR014581">
    <property type="entry name" value="UCP033303"/>
</dbReference>
<reference evidence="1" key="1">
    <citation type="submission" date="2018-05" db="EMBL/GenBank/DDBJ databases">
        <authorList>
            <person name="Lanie J.A."/>
            <person name="Ng W.-L."/>
            <person name="Kazmierczak K.M."/>
            <person name="Andrzejewski T.M."/>
            <person name="Davidsen T.M."/>
            <person name="Wayne K.J."/>
            <person name="Tettelin H."/>
            <person name="Glass J.I."/>
            <person name="Rusch D."/>
            <person name="Podicherti R."/>
            <person name="Tsui H.-C.T."/>
            <person name="Winkler M.E."/>
        </authorList>
    </citation>
    <scope>NUCLEOTIDE SEQUENCE</scope>
</reference>
<organism evidence="1">
    <name type="scientific">marine metagenome</name>
    <dbReference type="NCBI Taxonomy" id="408172"/>
    <lineage>
        <taxon>unclassified sequences</taxon>
        <taxon>metagenomes</taxon>
        <taxon>ecological metagenomes</taxon>
    </lineage>
</organism>
<name>A0A382B6I8_9ZZZZ</name>
<evidence type="ECO:0000313" key="1">
    <source>
        <dbReference type="EMBL" id="SVB09358.1"/>
    </source>
</evidence>
<proteinExistence type="predicted"/>
<dbReference type="Pfam" id="PF07040">
    <property type="entry name" value="DUF1326"/>
    <property type="match status" value="1"/>
</dbReference>
<accession>A0A382B6I8</accession>
<dbReference type="PIRSF" id="PIRSF033303">
    <property type="entry name" value="UCP033303"/>
    <property type="match status" value="1"/>
</dbReference>